<dbReference type="PROSITE" id="PS51186">
    <property type="entry name" value="GNAT"/>
    <property type="match status" value="1"/>
</dbReference>
<feature type="domain" description="N-acetyltransferase" evidence="3">
    <location>
        <begin position="3"/>
        <end position="152"/>
    </location>
</feature>
<dbReference type="Proteomes" id="UP001597018">
    <property type="component" value="Unassembled WGS sequence"/>
</dbReference>
<organism evidence="4 5">
    <name type="scientific">Saccharopolyspora rosea</name>
    <dbReference type="NCBI Taxonomy" id="524884"/>
    <lineage>
        <taxon>Bacteria</taxon>
        <taxon>Bacillati</taxon>
        <taxon>Actinomycetota</taxon>
        <taxon>Actinomycetes</taxon>
        <taxon>Pseudonocardiales</taxon>
        <taxon>Pseudonocardiaceae</taxon>
        <taxon>Saccharopolyspora</taxon>
    </lineage>
</organism>
<keyword evidence="5" id="KW-1185">Reference proteome</keyword>
<dbReference type="SUPFAM" id="SSF55729">
    <property type="entry name" value="Acyl-CoA N-acyltransferases (Nat)"/>
    <property type="match status" value="1"/>
</dbReference>
<evidence type="ECO:0000313" key="4">
    <source>
        <dbReference type="EMBL" id="MFD0923178.1"/>
    </source>
</evidence>
<dbReference type="InterPro" id="IPR016181">
    <property type="entry name" value="Acyl_CoA_acyltransferase"/>
</dbReference>
<gene>
    <name evidence="4" type="ORF">ACFQ16_25825</name>
</gene>
<name>A0ABW3FZU1_9PSEU</name>
<proteinExistence type="predicted"/>
<dbReference type="CDD" id="cd04301">
    <property type="entry name" value="NAT_SF"/>
    <property type="match status" value="1"/>
</dbReference>
<dbReference type="EC" id="2.3.-.-" evidence="4"/>
<comment type="caution">
    <text evidence="4">The sequence shown here is derived from an EMBL/GenBank/DDBJ whole genome shotgun (WGS) entry which is preliminary data.</text>
</comment>
<evidence type="ECO:0000313" key="5">
    <source>
        <dbReference type="Proteomes" id="UP001597018"/>
    </source>
</evidence>
<dbReference type="InterPro" id="IPR050832">
    <property type="entry name" value="Bact_Acetyltransf"/>
</dbReference>
<keyword evidence="2 4" id="KW-0012">Acyltransferase</keyword>
<dbReference type="Pfam" id="PF00583">
    <property type="entry name" value="Acetyltransf_1"/>
    <property type="match status" value="1"/>
</dbReference>
<dbReference type="GO" id="GO:0016746">
    <property type="term" value="F:acyltransferase activity"/>
    <property type="evidence" value="ECO:0007669"/>
    <property type="project" value="UniProtKB-KW"/>
</dbReference>
<protein>
    <submittedName>
        <fullName evidence="4">GNAT family N-acetyltransferase</fullName>
        <ecNumber evidence="4">2.3.-.-</ecNumber>
    </submittedName>
</protein>
<dbReference type="RefSeq" id="WP_345601095.1">
    <property type="nucleotide sequence ID" value="NZ_BAABLT010000028.1"/>
</dbReference>
<dbReference type="PANTHER" id="PTHR43877:SF5">
    <property type="entry name" value="BLL8307 PROTEIN"/>
    <property type="match status" value="1"/>
</dbReference>
<accession>A0ABW3FZU1</accession>
<dbReference type="InterPro" id="IPR000182">
    <property type="entry name" value="GNAT_dom"/>
</dbReference>
<reference evidence="5" key="1">
    <citation type="journal article" date="2019" name="Int. J. Syst. Evol. Microbiol.">
        <title>The Global Catalogue of Microorganisms (GCM) 10K type strain sequencing project: providing services to taxonomists for standard genome sequencing and annotation.</title>
        <authorList>
            <consortium name="The Broad Institute Genomics Platform"/>
            <consortium name="The Broad Institute Genome Sequencing Center for Infectious Disease"/>
            <person name="Wu L."/>
            <person name="Ma J."/>
        </authorList>
    </citation>
    <scope>NUCLEOTIDE SEQUENCE [LARGE SCALE GENOMIC DNA]</scope>
    <source>
        <strain evidence="5">CCUG 56401</strain>
    </source>
</reference>
<sequence length="157" mass="17201">MEIVVDDLSGPEVAEFLDEHVREMRAVTPDGSKHALDLAGLREPGITVWTVRDGPAVVGCGALRLLDGRHGEVKAMRTAAQRKRSGIASLLLERIITEAVAAGLNRLSLETGAAEFFRPARKLYERFGFVRCGPFGDYRSDPNSVFMTKLLRGHSPI</sequence>
<dbReference type="Gene3D" id="3.40.630.30">
    <property type="match status" value="1"/>
</dbReference>
<dbReference type="EMBL" id="JBHTIW010000029">
    <property type="protein sequence ID" value="MFD0923178.1"/>
    <property type="molecule type" value="Genomic_DNA"/>
</dbReference>
<evidence type="ECO:0000256" key="2">
    <source>
        <dbReference type="ARBA" id="ARBA00023315"/>
    </source>
</evidence>
<dbReference type="PANTHER" id="PTHR43877">
    <property type="entry name" value="AMINOALKYLPHOSPHONATE N-ACETYLTRANSFERASE-RELATED-RELATED"/>
    <property type="match status" value="1"/>
</dbReference>
<keyword evidence="1 4" id="KW-0808">Transferase</keyword>
<evidence type="ECO:0000259" key="3">
    <source>
        <dbReference type="PROSITE" id="PS51186"/>
    </source>
</evidence>
<evidence type="ECO:0000256" key="1">
    <source>
        <dbReference type="ARBA" id="ARBA00022679"/>
    </source>
</evidence>